<dbReference type="InterPro" id="IPR009959">
    <property type="entry name" value="Cyclase_SnoaL-like"/>
</dbReference>
<dbReference type="Gene3D" id="3.10.450.50">
    <property type="match status" value="1"/>
</dbReference>
<name>A0ABX8EL93_9ACTN</name>
<dbReference type="InterPro" id="IPR032710">
    <property type="entry name" value="NTF2-like_dom_sf"/>
</dbReference>
<gene>
    <name evidence="1" type="primary">dnrD</name>
    <name evidence="1" type="ORF">ENKNEFLB_03702</name>
</gene>
<keyword evidence="2" id="KW-1185">Reference proteome</keyword>
<dbReference type="EC" id="5.5.1.23" evidence="1"/>
<proteinExistence type="predicted"/>
<sequence>MAPTSETHRRVALRSIAIMAHGDRADFDEVVAAGAVNHEAATEPPDCRVGGPAGFHATARWLRSAFADIEHRVEHVVVEGDLVVVDTTMRGRHVGPFVLFDARGEVDRAWAPTGRTFAVRQSHWLRVADGAVTEHWAVRDDLGQSLQLGWVPPTPAYLLRCVLAKRRAVSPAGRR</sequence>
<accession>A0ABX8EL93</accession>
<keyword evidence="1" id="KW-0413">Isomerase</keyword>
<dbReference type="Proteomes" id="UP000679307">
    <property type="component" value="Chromosome"/>
</dbReference>
<evidence type="ECO:0000313" key="2">
    <source>
        <dbReference type="Proteomes" id="UP000679307"/>
    </source>
</evidence>
<dbReference type="SUPFAM" id="SSF54427">
    <property type="entry name" value="NTF2-like"/>
    <property type="match status" value="1"/>
</dbReference>
<dbReference type="EMBL" id="CP075371">
    <property type="protein sequence ID" value="QVT81294.1"/>
    <property type="molecule type" value="Genomic_DNA"/>
</dbReference>
<organism evidence="1 2">
    <name type="scientific">Nocardioides aquaticus</name>
    <dbReference type="NCBI Taxonomy" id="160826"/>
    <lineage>
        <taxon>Bacteria</taxon>
        <taxon>Bacillati</taxon>
        <taxon>Actinomycetota</taxon>
        <taxon>Actinomycetes</taxon>
        <taxon>Propionibacteriales</taxon>
        <taxon>Nocardioidaceae</taxon>
        <taxon>Nocardioides</taxon>
    </lineage>
</organism>
<dbReference type="RefSeq" id="WP_214056683.1">
    <property type="nucleotide sequence ID" value="NZ_BAAAHS010000053.1"/>
</dbReference>
<reference evidence="1 2" key="1">
    <citation type="submission" date="2021-05" db="EMBL/GenBank/DDBJ databases">
        <title>Complete genome of Nocardioides aquaticus KCTC 9944T isolated from meromictic and hypersaline Ekho Lake, Antarctica.</title>
        <authorList>
            <person name="Hwang K."/>
            <person name="Kim K.M."/>
            <person name="Choe H."/>
        </authorList>
    </citation>
    <scope>NUCLEOTIDE SEQUENCE [LARGE SCALE GENOMIC DNA]</scope>
    <source>
        <strain evidence="1 2">KCTC 9944</strain>
    </source>
</reference>
<dbReference type="GO" id="GO:0016853">
    <property type="term" value="F:isomerase activity"/>
    <property type="evidence" value="ECO:0007669"/>
    <property type="project" value="UniProtKB-KW"/>
</dbReference>
<evidence type="ECO:0000313" key="1">
    <source>
        <dbReference type="EMBL" id="QVT81294.1"/>
    </source>
</evidence>
<protein>
    <submittedName>
        <fullName evidence="1">Aklanonic acid methyl ester cyclase DnrD</fullName>
        <ecNumber evidence="1">5.5.1.23</ecNumber>
    </submittedName>
</protein>
<dbReference type="Pfam" id="PF07366">
    <property type="entry name" value="SnoaL"/>
    <property type="match status" value="1"/>
</dbReference>